<organism evidence="2 3">
    <name type="scientific">Nitratireductor thuwali</name>
    <dbReference type="NCBI Taxonomy" id="2267699"/>
    <lineage>
        <taxon>Bacteria</taxon>
        <taxon>Pseudomonadati</taxon>
        <taxon>Pseudomonadota</taxon>
        <taxon>Alphaproteobacteria</taxon>
        <taxon>Hyphomicrobiales</taxon>
        <taxon>Phyllobacteriaceae</taxon>
        <taxon>Nitratireductor</taxon>
    </lineage>
</organism>
<dbReference type="InterPro" id="IPR012645">
    <property type="entry name" value="CHP02301"/>
</dbReference>
<keyword evidence="1" id="KW-0732">Signal</keyword>
<name>A0ABY5MNN0_9HYPH</name>
<sequence length="139" mass="15235">MLRPNGLAAIMPVMNRLARAIAVCCTASLLSLAPPTAGATQAPYDKQLMRLAEILGSVHFLRRLCGEEGEAWRGQMEALLEAEAPTDERRAQLVASFNHGYRSFANIYTQCTEHAVAAIERYMAEGEELASDIVLHYGN</sequence>
<dbReference type="EMBL" id="CP030941">
    <property type="protein sequence ID" value="UUP19008.1"/>
    <property type="molecule type" value="Genomic_DNA"/>
</dbReference>
<protein>
    <recommendedName>
        <fullName evidence="4">TIGR02301 family protein</fullName>
    </recommendedName>
</protein>
<evidence type="ECO:0000256" key="1">
    <source>
        <dbReference type="SAM" id="SignalP"/>
    </source>
</evidence>
<dbReference type="Pfam" id="PF09539">
    <property type="entry name" value="DUF2385"/>
    <property type="match status" value="1"/>
</dbReference>
<evidence type="ECO:0000313" key="2">
    <source>
        <dbReference type="EMBL" id="UUP19008.1"/>
    </source>
</evidence>
<dbReference type="Proteomes" id="UP001342418">
    <property type="component" value="Chromosome"/>
</dbReference>
<feature type="signal peptide" evidence="1">
    <location>
        <begin position="1"/>
        <end position="39"/>
    </location>
</feature>
<evidence type="ECO:0000313" key="3">
    <source>
        <dbReference type="Proteomes" id="UP001342418"/>
    </source>
</evidence>
<feature type="chain" id="PRO_5047154737" description="TIGR02301 family protein" evidence="1">
    <location>
        <begin position="40"/>
        <end position="139"/>
    </location>
</feature>
<dbReference type="NCBIfam" id="TIGR02301">
    <property type="entry name" value="TIGR02301 family protein"/>
    <property type="match status" value="1"/>
</dbReference>
<proteinExistence type="predicted"/>
<keyword evidence="3" id="KW-1185">Reference proteome</keyword>
<accession>A0ABY5MNN0</accession>
<gene>
    <name evidence="2" type="ORF">NTH_03495</name>
</gene>
<evidence type="ECO:0008006" key="4">
    <source>
        <dbReference type="Google" id="ProtNLM"/>
    </source>
</evidence>
<reference evidence="2 3" key="1">
    <citation type="submission" date="2018-07" db="EMBL/GenBank/DDBJ databases">
        <title>Genome sequence of Nitratireductor thuwali#1536.</title>
        <authorList>
            <person name="Michoud G."/>
            <person name="Merlino G."/>
            <person name="Sefrji F.O."/>
            <person name="Daffonchio D."/>
        </authorList>
    </citation>
    <scope>NUCLEOTIDE SEQUENCE [LARGE SCALE GENOMIC DNA]</scope>
    <source>
        <strain evidence="3">Nit1536</strain>
    </source>
</reference>